<feature type="transmembrane region" description="Helical" evidence="1">
    <location>
        <begin position="73"/>
        <end position="94"/>
    </location>
</feature>
<evidence type="ECO:0000313" key="3">
    <source>
        <dbReference type="Proteomes" id="UP000824242"/>
    </source>
</evidence>
<dbReference type="AlphaFoldDB" id="A0A9D1AM14"/>
<feature type="transmembrane region" description="Helical" evidence="1">
    <location>
        <begin position="43"/>
        <end position="67"/>
    </location>
</feature>
<reference evidence="2" key="1">
    <citation type="submission" date="2020-10" db="EMBL/GenBank/DDBJ databases">
        <authorList>
            <person name="Gilroy R."/>
        </authorList>
    </citation>
    <scope>NUCLEOTIDE SEQUENCE</scope>
    <source>
        <strain evidence="2">ChiSxjej1B13-7958</strain>
    </source>
</reference>
<name>A0A9D1AM14_9FIRM</name>
<feature type="transmembrane region" description="Helical" evidence="1">
    <location>
        <begin position="101"/>
        <end position="127"/>
    </location>
</feature>
<reference evidence="2" key="2">
    <citation type="journal article" date="2021" name="PeerJ">
        <title>Extensive microbial diversity within the chicken gut microbiome revealed by metagenomics and culture.</title>
        <authorList>
            <person name="Gilroy R."/>
            <person name="Ravi A."/>
            <person name="Getino M."/>
            <person name="Pursley I."/>
            <person name="Horton D.L."/>
            <person name="Alikhan N.F."/>
            <person name="Baker D."/>
            <person name="Gharbi K."/>
            <person name="Hall N."/>
            <person name="Watson M."/>
            <person name="Adriaenssens E.M."/>
            <person name="Foster-Nyarko E."/>
            <person name="Jarju S."/>
            <person name="Secka A."/>
            <person name="Antonio M."/>
            <person name="Oren A."/>
            <person name="Chaudhuri R.R."/>
            <person name="La Ragione R."/>
            <person name="Hildebrand F."/>
            <person name="Pallen M.J."/>
        </authorList>
    </citation>
    <scope>NUCLEOTIDE SEQUENCE</scope>
    <source>
        <strain evidence="2">ChiSxjej1B13-7958</strain>
    </source>
</reference>
<feature type="transmembrane region" description="Helical" evidence="1">
    <location>
        <begin position="147"/>
        <end position="165"/>
    </location>
</feature>
<dbReference type="Proteomes" id="UP000824242">
    <property type="component" value="Unassembled WGS sequence"/>
</dbReference>
<keyword evidence="1" id="KW-0812">Transmembrane</keyword>
<accession>A0A9D1AM14</accession>
<comment type="caution">
    <text evidence="2">The sequence shown here is derived from an EMBL/GenBank/DDBJ whole genome shotgun (WGS) entry which is preliminary data.</text>
</comment>
<dbReference type="EMBL" id="DVGZ01000047">
    <property type="protein sequence ID" value="HIR46976.1"/>
    <property type="molecule type" value="Genomic_DNA"/>
</dbReference>
<keyword evidence="1" id="KW-1133">Transmembrane helix</keyword>
<evidence type="ECO:0000313" key="2">
    <source>
        <dbReference type="EMBL" id="HIR46976.1"/>
    </source>
</evidence>
<organism evidence="2 3">
    <name type="scientific">Candidatus Caccousia avicola</name>
    <dbReference type="NCBI Taxonomy" id="2840721"/>
    <lineage>
        <taxon>Bacteria</taxon>
        <taxon>Bacillati</taxon>
        <taxon>Bacillota</taxon>
        <taxon>Clostridia</taxon>
        <taxon>Eubacteriales</taxon>
        <taxon>Oscillospiraceae</taxon>
        <taxon>Oscillospiraceae incertae sedis</taxon>
        <taxon>Candidatus Caccousia</taxon>
    </lineage>
</organism>
<protein>
    <submittedName>
        <fullName evidence="2">Rod shape-determining protein MreD</fullName>
    </submittedName>
</protein>
<evidence type="ECO:0000256" key="1">
    <source>
        <dbReference type="SAM" id="Phobius"/>
    </source>
</evidence>
<gene>
    <name evidence="2" type="ORF">IAB89_04865</name>
</gene>
<proteinExistence type="predicted"/>
<sequence>MNRYKGIRFFAYVLEILVLFMVQETPGLLPPILGARPVLLIPVALSIAFFETDLAAMAFGVLCGLFLDFGMGTAFGFHGLFLGVMCWLLGCLAAELIRTNLLTAILAGILGIFLLLSIQWFFCYLLYGYDYPGYAYVHHYLPRMGYTLIFMPITYYFNRALALFLRERD</sequence>
<keyword evidence="1" id="KW-0472">Membrane</keyword>